<keyword evidence="5" id="KW-0677">Repeat</keyword>
<sequence length="472" mass="52958">MAVEVAVMRTPHDSVSPVMYQPQNVWQPQPLSPTMDQGQFIHSPVGSVASPHSHGSPLSHAANSPVGVCSPTAVHSPHVQAHSPIMQAGSPLHCQQPLSVNVNIKQELGGAPTADFGNCNNLTHLLRGGQPDFSGQFINGLNCHLVPPSQREILDVSPYMDDPCQDMLPQSSLHLKHEELSPPPYSNVYPSPPVSEYDLSPHHSPVAHPVMVQPQMLCTEPTQEAMIPQPQQQQFPEFPTPVNTPVSNAGYGGINTIPLEHYPTPLSPVYENSLRMQNSHVGQYYTKPSTLPIEVMTSCSPIDSYKYDGSPIHMTMSSQPTFIIPHMRQQPPQLISAQAIMSKTEEQRKPFVCLYPGCTKRYLKLSHLQMHIRKHTGEKPYVCDHEGCGKRFSRSDQLRRHSRKHTGVRPFQCDVCERKFSRSDHLKTHMRTHTGEKPHSCTWPNCPKRFARSDELGRHLAMHRRHLEKNRF</sequence>
<dbReference type="PROSITE" id="PS00028">
    <property type="entry name" value="ZINC_FINGER_C2H2_1"/>
    <property type="match status" value="4"/>
</dbReference>
<organism evidence="13 14">
    <name type="scientific">Geodia barretti</name>
    <name type="common">Barrett's horny sponge</name>
    <dbReference type="NCBI Taxonomy" id="519541"/>
    <lineage>
        <taxon>Eukaryota</taxon>
        <taxon>Metazoa</taxon>
        <taxon>Porifera</taxon>
        <taxon>Demospongiae</taxon>
        <taxon>Heteroscleromorpha</taxon>
        <taxon>Tetractinellida</taxon>
        <taxon>Astrophorina</taxon>
        <taxon>Geodiidae</taxon>
        <taxon>Geodia</taxon>
    </lineage>
</organism>
<keyword evidence="9" id="KW-0539">Nucleus</keyword>
<dbReference type="FunFam" id="3.30.160.60:FF:000018">
    <property type="entry name" value="Krueppel-like factor 15"/>
    <property type="match status" value="1"/>
</dbReference>
<proteinExistence type="predicted"/>
<evidence type="ECO:0000313" key="14">
    <source>
        <dbReference type="Proteomes" id="UP001174909"/>
    </source>
</evidence>
<dbReference type="SUPFAM" id="SSF57667">
    <property type="entry name" value="beta-beta-alpha zinc fingers"/>
    <property type="match status" value="2"/>
</dbReference>
<dbReference type="InterPro" id="IPR013087">
    <property type="entry name" value="Znf_C2H2_type"/>
</dbReference>
<evidence type="ECO:0000256" key="4">
    <source>
        <dbReference type="ARBA" id="ARBA00022723"/>
    </source>
</evidence>
<evidence type="ECO:0000256" key="11">
    <source>
        <dbReference type="PROSITE-ProRule" id="PRU00042"/>
    </source>
</evidence>
<feature type="domain" description="C2H2-type" evidence="12">
    <location>
        <begin position="351"/>
        <end position="380"/>
    </location>
</feature>
<dbReference type="Pfam" id="PF00096">
    <property type="entry name" value="zf-C2H2"/>
    <property type="match status" value="3"/>
</dbReference>
<keyword evidence="4" id="KW-0479">Metal-binding</keyword>
<dbReference type="PANTHER" id="PTHR23235:SF49">
    <property type="entry name" value="WILMS TUMOR PROTEIN"/>
    <property type="match status" value="1"/>
</dbReference>
<evidence type="ECO:0000256" key="9">
    <source>
        <dbReference type="ARBA" id="ARBA00023242"/>
    </source>
</evidence>
<keyword evidence="3" id="KW-1017">Isopeptide bond</keyword>
<evidence type="ECO:0000256" key="2">
    <source>
        <dbReference type="ARBA" id="ARBA00004642"/>
    </source>
</evidence>
<accession>A0AA35S9A8</accession>
<dbReference type="GO" id="GO:0000978">
    <property type="term" value="F:RNA polymerase II cis-regulatory region sequence-specific DNA binding"/>
    <property type="evidence" value="ECO:0007669"/>
    <property type="project" value="TreeGrafter"/>
</dbReference>
<dbReference type="PANTHER" id="PTHR23235">
    <property type="entry name" value="KRUEPPEL-LIKE TRANSCRIPTION FACTOR"/>
    <property type="match status" value="1"/>
</dbReference>
<dbReference type="Gene3D" id="3.30.160.60">
    <property type="entry name" value="Classic Zinc Finger"/>
    <property type="match status" value="4"/>
</dbReference>
<evidence type="ECO:0000256" key="7">
    <source>
        <dbReference type="ARBA" id="ARBA00022833"/>
    </source>
</evidence>
<dbReference type="GO" id="GO:0005654">
    <property type="term" value="C:nucleoplasm"/>
    <property type="evidence" value="ECO:0007669"/>
    <property type="project" value="UniProtKB-SubCell"/>
</dbReference>
<gene>
    <name evidence="13" type="ORF">GBAR_LOCUS14905</name>
</gene>
<dbReference type="InterPro" id="IPR036236">
    <property type="entry name" value="Znf_C2H2_sf"/>
</dbReference>
<keyword evidence="7" id="KW-0862">Zinc</keyword>
<keyword evidence="6 11" id="KW-0863">Zinc-finger</keyword>
<dbReference type="Proteomes" id="UP001174909">
    <property type="component" value="Unassembled WGS sequence"/>
</dbReference>
<evidence type="ECO:0000256" key="5">
    <source>
        <dbReference type="ARBA" id="ARBA00022737"/>
    </source>
</evidence>
<comment type="caution">
    <text evidence="13">The sequence shown here is derived from an EMBL/GenBank/DDBJ whole genome shotgun (WGS) entry which is preliminary data.</text>
</comment>
<evidence type="ECO:0000256" key="3">
    <source>
        <dbReference type="ARBA" id="ARBA00022499"/>
    </source>
</evidence>
<dbReference type="PROSITE" id="PS50157">
    <property type="entry name" value="ZINC_FINGER_C2H2_2"/>
    <property type="match status" value="4"/>
</dbReference>
<protein>
    <recommendedName>
        <fullName evidence="10">Wilms tumor protein homolog</fullName>
    </recommendedName>
</protein>
<comment type="subcellular location">
    <subcellularLocation>
        <location evidence="1">Nucleus</location>
        <location evidence="1">Nucleolus</location>
    </subcellularLocation>
    <subcellularLocation>
        <location evidence="2">Nucleus</location>
        <location evidence="2">Nucleoplasm</location>
    </subcellularLocation>
</comment>
<evidence type="ECO:0000256" key="6">
    <source>
        <dbReference type="ARBA" id="ARBA00022771"/>
    </source>
</evidence>
<name>A0AA35S9A8_GEOBA</name>
<feature type="domain" description="C2H2-type" evidence="12">
    <location>
        <begin position="381"/>
        <end position="410"/>
    </location>
</feature>
<keyword evidence="8" id="KW-0832">Ubl conjugation</keyword>
<keyword evidence="14" id="KW-1185">Reference proteome</keyword>
<evidence type="ECO:0000259" key="12">
    <source>
        <dbReference type="PROSITE" id="PS50157"/>
    </source>
</evidence>
<dbReference type="FunFam" id="3.30.160.60:FF:000125">
    <property type="entry name" value="Putative zinc finger protein 143"/>
    <property type="match status" value="1"/>
</dbReference>
<evidence type="ECO:0000256" key="10">
    <source>
        <dbReference type="ARBA" id="ARBA00069242"/>
    </source>
</evidence>
<dbReference type="FunFam" id="3.30.160.60:FF:000063">
    <property type="entry name" value="Wilms tumor 1-KTS isoform"/>
    <property type="match status" value="1"/>
</dbReference>
<feature type="domain" description="C2H2-type" evidence="12">
    <location>
        <begin position="411"/>
        <end position="438"/>
    </location>
</feature>
<dbReference type="EMBL" id="CASHTH010002184">
    <property type="protein sequence ID" value="CAI8025843.1"/>
    <property type="molecule type" value="Genomic_DNA"/>
</dbReference>
<evidence type="ECO:0000313" key="13">
    <source>
        <dbReference type="EMBL" id="CAI8025843.1"/>
    </source>
</evidence>
<dbReference type="SMART" id="SM00355">
    <property type="entry name" value="ZnF_C2H2"/>
    <property type="match status" value="4"/>
</dbReference>
<feature type="domain" description="C2H2-type" evidence="12">
    <location>
        <begin position="439"/>
        <end position="468"/>
    </location>
</feature>
<evidence type="ECO:0000256" key="8">
    <source>
        <dbReference type="ARBA" id="ARBA00022843"/>
    </source>
</evidence>
<reference evidence="13" key="1">
    <citation type="submission" date="2023-03" db="EMBL/GenBank/DDBJ databases">
        <authorList>
            <person name="Steffen K."/>
            <person name="Cardenas P."/>
        </authorList>
    </citation>
    <scope>NUCLEOTIDE SEQUENCE</scope>
</reference>
<dbReference type="GO" id="GO:0005730">
    <property type="term" value="C:nucleolus"/>
    <property type="evidence" value="ECO:0007669"/>
    <property type="project" value="UniProtKB-SubCell"/>
</dbReference>
<evidence type="ECO:0000256" key="1">
    <source>
        <dbReference type="ARBA" id="ARBA00004604"/>
    </source>
</evidence>
<dbReference type="GO" id="GO:0008270">
    <property type="term" value="F:zinc ion binding"/>
    <property type="evidence" value="ECO:0007669"/>
    <property type="project" value="UniProtKB-KW"/>
</dbReference>
<dbReference type="AlphaFoldDB" id="A0AA35S9A8"/>
<dbReference type="GO" id="GO:0000981">
    <property type="term" value="F:DNA-binding transcription factor activity, RNA polymerase II-specific"/>
    <property type="evidence" value="ECO:0007669"/>
    <property type="project" value="TreeGrafter"/>
</dbReference>